<organism evidence="2 3">
    <name type="scientific">Streptococcus gallolyticus</name>
    <dbReference type="NCBI Taxonomy" id="315405"/>
    <lineage>
        <taxon>Bacteria</taxon>
        <taxon>Bacillati</taxon>
        <taxon>Bacillota</taxon>
        <taxon>Bacilli</taxon>
        <taxon>Lactobacillales</taxon>
        <taxon>Streptococcaceae</taxon>
        <taxon>Streptococcus</taxon>
    </lineage>
</organism>
<keyword evidence="2" id="KW-0418">Kinase</keyword>
<dbReference type="PROSITE" id="PS50011">
    <property type="entry name" value="PROTEIN_KINASE_DOM"/>
    <property type="match status" value="1"/>
</dbReference>
<dbReference type="Gene3D" id="1.10.510.10">
    <property type="entry name" value="Transferase(Phosphotransferase) domain 1"/>
    <property type="match status" value="1"/>
</dbReference>
<proteinExistence type="predicted"/>
<dbReference type="Pfam" id="PF25816">
    <property type="entry name" value="RamC_N"/>
    <property type="match status" value="1"/>
</dbReference>
<dbReference type="Proteomes" id="UP000253215">
    <property type="component" value="Unassembled WGS sequence"/>
</dbReference>
<evidence type="ECO:0000259" key="1">
    <source>
        <dbReference type="PROSITE" id="PS50011"/>
    </source>
</evidence>
<evidence type="ECO:0000313" key="3">
    <source>
        <dbReference type="Proteomes" id="UP000253215"/>
    </source>
</evidence>
<accession>A0A368UG25</accession>
<dbReference type="InterPro" id="IPR000719">
    <property type="entry name" value="Prot_kinase_dom"/>
</dbReference>
<dbReference type="GO" id="GO:0004672">
    <property type="term" value="F:protein kinase activity"/>
    <property type="evidence" value="ECO:0007669"/>
    <property type="project" value="InterPro"/>
</dbReference>
<evidence type="ECO:0000313" key="2">
    <source>
        <dbReference type="EMBL" id="RCW17156.1"/>
    </source>
</evidence>
<dbReference type="SUPFAM" id="SSF56112">
    <property type="entry name" value="Protein kinase-like (PK-like)"/>
    <property type="match status" value="1"/>
</dbReference>
<protein>
    <submittedName>
        <fullName evidence="2">Kinase</fullName>
    </submittedName>
</protein>
<dbReference type="InterPro" id="IPR011009">
    <property type="entry name" value="Kinase-like_dom_sf"/>
</dbReference>
<keyword evidence="2" id="KW-0808">Transferase</keyword>
<dbReference type="GO" id="GO:0005524">
    <property type="term" value="F:ATP binding"/>
    <property type="evidence" value="ECO:0007669"/>
    <property type="project" value="InterPro"/>
</dbReference>
<gene>
    <name evidence="2" type="ORF">CAC02_04675</name>
</gene>
<comment type="caution">
    <text evidence="2">The sequence shown here is derived from an EMBL/GenBank/DDBJ whole genome shotgun (WGS) entry which is preliminary data.</text>
</comment>
<reference evidence="2 3" key="1">
    <citation type="journal article" date="2018" name="Sci. Rep.">
        <title>Network-guided genomic and metagenomic analysis of the faecal microbiota of the critically endangered kakapo.</title>
        <authorList>
            <person name="Waite D.W."/>
            <person name="Dsouza M."/>
            <person name="Sekiguchi Y."/>
            <person name="Hugenholtz P."/>
            <person name="Taylor M.W."/>
        </authorList>
    </citation>
    <scope>NUCLEOTIDE SEQUENCE [LARGE SCALE GENOMIC DNA]</scope>
    <source>
        <strain evidence="2 3">BI02</strain>
    </source>
</reference>
<dbReference type="EMBL" id="NETH01000016">
    <property type="protein sequence ID" value="RCW17156.1"/>
    <property type="molecule type" value="Genomic_DNA"/>
</dbReference>
<dbReference type="AlphaFoldDB" id="A0A368UG25"/>
<name>A0A368UG25_9STRE</name>
<dbReference type="InterPro" id="IPR057929">
    <property type="entry name" value="RamC_N"/>
</dbReference>
<dbReference type="SUPFAM" id="SSF158745">
    <property type="entry name" value="LanC-like"/>
    <property type="match status" value="1"/>
</dbReference>
<sequence length="655" mass="76377">MLNEIYTYNINLKSLPLVGFKIHISATPYNFKAILRVVLPYLNKKHLNYKYISKQEDILKNFSIFEETTNSGKLITIYPENTQQFKEILNDLYKIIPNSTDGIYILSDHPYRDSNNIFYRYGFFKEIPEYSKNGILTLTGPNGEIWQDYPKTYFDLPSWIDDIQDINLQKTSYLSKNYRIDQIIHSSNGGNIYRGVATKTNRLIVMKEAKPYILFFDNVEKRSLRKNEYQISQQINNYIPTPLEKVQEWINTYYIYEYIDGINLTSYTTPLTIFSYEITTEKENSKKFEQFLAVINNLFQLVDYFHENNVILNDIHADNFLVNSKKIYFIDLETSYEYKGKPIVGIYNNNSLKDWNNIDGKVSDCHKIGNMILYLIGRLQIKSKLTNELNILNNLLQFYGIESNIEELISYLFTPSASIKTAKKILKQIYVNVKYNDKFLINKKLTTLKKQLISLDLSTANLSLIEYIYSNNPNYKKYLKYLDNPIYLRYFIDSEKNFGLEGLAGILILLNKSSCDESIILYAINKLINNIIDTKNGKMVKINNNTASPYLSSGSAGVIKALLNINYQKYQKVIEELSNGITASFAQRPNYWNGMLGIADTLLDVYAVTHNKNYINFTKTLIINSSYYLDSKRLSKNEFIQVFNHLDYLTNIDWS</sequence>
<feature type="domain" description="Protein kinase" evidence="1">
    <location>
        <begin position="178"/>
        <end position="440"/>
    </location>
</feature>